<reference evidence="2" key="1">
    <citation type="submission" date="2020-03" db="EMBL/GenBank/DDBJ databases">
        <title>The deep terrestrial virosphere.</title>
        <authorList>
            <person name="Holmfeldt K."/>
            <person name="Nilsson E."/>
            <person name="Simone D."/>
            <person name="Lopez-Fernandez M."/>
            <person name="Wu X."/>
            <person name="de Brujin I."/>
            <person name="Lundin D."/>
            <person name="Andersson A."/>
            <person name="Bertilsson S."/>
            <person name="Dopson M."/>
        </authorList>
    </citation>
    <scope>NUCLEOTIDE SEQUENCE</scope>
    <source>
        <strain evidence="2">MM171A02419</strain>
    </source>
</reference>
<evidence type="ECO:0000256" key="1">
    <source>
        <dbReference type="SAM" id="MobiDB-lite"/>
    </source>
</evidence>
<organism evidence="2">
    <name type="scientific">viral metagenome</name>
    <dbReference type="NCBI Taxonomy" id="1070528"/>
    <lineage>
        <taxon>unclassified sequences</taxon>
        <taxon>metagenomes</taxon>
        <taxon>organismal metagenomes</taxon>
    </lineage>
</organism>
<proteinExistence type="predicted"/>
<feature type="compositionally biased region" description="Basic and acidic residues" evidence="1">
    <location>
        <begin position="13"/>
        <end position="24"/>
    </location>
</feature>
<evidence type="ECO:0000313" key="2">
    <source>
        <dbReference type="EMBL" id="QJH92770.1"/>
    </source>
</evidence>
<dbReference type="EMBL" id="MT143919">
    <property type="protein sequence ID" value="QJH92770.1"/>
    <property type="molecule type" value="Genomic_DNA"/>
</dbReference>
<dbReference type="AlphaFoldDB" id="A0A6M3X4R5"/>
<accession>A0A6M3X4R5</accession>
<sequence>MPENIKYGSSSVEAEHKALNHEEPQTEPETPSKLWFRGHFHTKEELELIIDLWSILNRIDKITKIEARAKALENWRALRRYLLER</sequence>
<gene>
    <name evidence="2" type="ORF">MM171A02419_0001</name>
</gene>
<name>A0A6M3X4R5_9ZZZZ</name>
<protein>
    <submittedName>
        <fullName evidence="2">Uncharacterized protein</fullName>
    </submittedName>
</protein>
<feature type="region of interest" description="Disordered" evidence="1">
    <location>
        <begin position="1"/>
        <end position="32"/>
    </location>
</feature>